<keyword evidence="3" id="KW-1185">Reference proteome</keyword>
<name>A0ABS3AVX6_9FIRM</name>
<evidence type="ECO:0000313" key="3">
    <source>
        <dbReference type="Proteomes" id="UP000765003"/>
    </source>
</evidence>
<accession>A0ABS3AVX6</accession>
<protein>
    <submittedName>
        <fullName evidence="2">Uncharacterized protein</fullName>
    </submittedName>
</protein>
<comment type="caution">
    <text evidence="2">The sequence shown here is derived from an EMBL/GenBank/DDBJ whole genome shotgun (WGS) entry which is preliminary data.</text>
</comment>
<keyword evidence="1" id="KW-0732">Signal</keyword>
<proteinExistence type="predicted"/>
<gene>
    <name evidence="2" type="ORF">JYT19_01230</name>
</gene>
<dbReference type="EMBL" id="JAFITA010000028">
    <property type="protein sequence ID" value="MBN4077512.1"/>
    <property type="molecule type" value="Genomic_DNA"/>
</dbReference>
<dbReference type="Proteomes" id="UP000765003">
    <property type="component" value="Unassembled WGS sequence"/>
</dbReference>
<feature type="signal peptide" evidence="1">
    <location>
        <begin position="1"/>
        <end position="19"/>
    </location>
</feature>
<evidence type="ECO:0000256" key="1">
    <source>
        <dbReference type="SAM" id="SignalP"/>
    </source>
</evidence>
<evidence type="ECO:0000313" key="2">
    <source>
        <dbReference type="EMBL" id="MBN4077512.1"/>
    </source>
</evidence>
<feature type="chain" id="PRO_5045363189" evidence="1">
    <location>
        <begin position="20"/>
        <end position="160"/>
    </location>
</feature>
<feature type="non-terminal residue" evidence="2">
    <location>
        <position position="160"/>
    </location>
</feature>
<reference evidence="2" key="1">
    <citation type="submission" date="2021-02" db="EMBL/GenBank/DDBJ databases">
        <title>Activity-based single-cell genomes from oceanic crustal fluid captures similar information to metagenomic and metatranscriptomic surveys with orders of magnitude less sampling.</title>
        <authorList>
            <person name="D'Angelo T.S."/>
            <person name="Orcutt B.N."/>
        </authorList>
    </citation>
    <scope>NUCLEOTIDE SEQUENCE [LARGE SCALE GENOMIC DNA]</scope>
    <source>
        <strain evidence="2">AH-315-E05</strain>
    </source>
</reference>
<organism evidence="2 3">
    <name type="scientific">Sulfobacillus acidophilus</name>
    <dbReference type="NCBI Taxonomy" id="53633"/>
    <lineage>
        <taxon>Bacteria</taxon>
        <taxon>Bacillati</taxon>
        <taxon>Bacillota</taxon>
        <taxon>Clostridia</taxon>
        <taxon>Eubacteriales</taxon>
        <taxon>Clostridiales Family XVII. Incertae Sedis</taxon>
        <taxon>Sulfobacillus</taxon>
    </lineage>
</organism>
<sequence>MKKSIIFILLTMFSLQSFAHVSLKDVKDTKQLLRLLAIEHCRCKHTNYNGENSHLDHEHVRDFDEDKMIESEIASWQDNVLGLIDANYECEKNDSFFAKVGQIVSLVKYYSLLHEERHGHGLDIEEPRLACEIKDAAAFLHAFLNDKYTLDLRQNVLTAK</sequence>